<evidence type="ECO:0000313" key="5">
    <source>
        <dbReference type="Proteomes" id="UP000682733"/>
    </source>
</evidence>
<evidence type="ECO:0000259" key="2">
    <source>
        <dbReference type="PROSITE" id="PS50086"/>
    </source>
</evidence>
<dbReference type="PROSITE" id="PS50086">
    <property type="entry name" value="TBC_RABGAP"/>
    <property type="match status" value="1"/>
</dbReference>
<dbReference type="Pfam" id="PF00566">
    <property type="entry name" value="RabGAP-TBC"/>
    <property type="match status" value="1"/>
</dbReference>
<dbReference type="InterPro" id="IPR000195">
    <property type="entry name" value="Rab-GAP-TBC_dom"/>
</dbReference>
<sequence>HAEADCFYCFTNLMVDIRDNFIKVLDNTAVIHNLFERLKLKPEFDVFRWLTLLLSQEFHLPDVMRLWDSLFANHDRNFEFLLYICCAMIILQRNRLLNGNFSINIKLLQMATATTSSVLMTDLDNKDASFFVTYDEQKGRQIISKRTYQTSEIILQEKPLAYEYCLHSLESCENNVRRLCQDQTINIPYPENDPNRNVE</sequence>
<evidence type="ECO:0000313" key="3">
    <source>
        <dbReference type="EMBL" id="CAF1527528.1"/>
    </source>
</evidence>
<dbReference type="PANTHER" id="PTHR22957">
    <property type="entry name" value="TBC1 DOMAIN FAMILY MEMBER GTPASE-ACTIVATING PROTEIN"/>
    <property type="match status" value="1"/>
</dbReference>
<name>A0A8S2U2P0_9BILA</name>
<dbReference type="EMBL" id="CAJNOK010037037">
    <property type="protein sequence ID" value="CAF1527528.1"/>
    <property type="molecule type" value="Genomic_DNA"/>
</dbReference>
<gene>
    <name evidence="3" type="ORF">OVA965_LOCUS38086</name>
    <name evidence="4" type="ORF">TMI583_LOCUS39231</name>
</gene>
<comment type="caution">
    <text evidence="4">The sequence shown here is derived from an EMBL/GenBank/DDBJ whole genome shotgun (WGS) entry which is preliminary data.</text>
</comment>
<dbReference type="PANTHER" id="PTHR22957:SF27">
    <property type="entry name" value="TBC1 DOMAIN FAMILY MEMBER 13"/>
    <property type="match status" value="1"/>
</dbReference>
<dbReference type="GO" id="GO:0006886">
    <property type="term" value="P:intracellular protein transport"/>
    <property type="evidence" value="ECO:0007669"/>
    <property type="project" value="TreeGrafter"/>
</dbReference>
<feature type="non-terminal residue" evidence="4">
    <location>
        <position position="1"/>
    </location>
</feature>
<evidence type="ECO:0000313" key="4">
    <source>
        <dbReference type="EMBL" id="CAF4314228.1"/>
    </source>
</evidence>
<dbReference type="GO" id="GO:0005096">
    <property type="term" value="F:GTPase activator activity"/>
    <property type="evidence" value="ECO:0007669"/>
    <property type="project" value="UniProtKB-KW"/>
</dbReference>
<protein>
    <recommendedName>
        <fullName evidence="2">Rab-GAP TBC domain-containing protein</fullName>
    </recommendedName>
</protein>
<feature type="domain" description="Rab-GAP TBC" evidence="2">
    <location>
        <begin position="1"/>
        <end position="74"/>
    </location>
</feature>
<dbReference type="AlphaFoldDB" id="A0A8S2U2P0"/>
<dbReference type="SUPFAM" id="SSF47923">
    <property type="entry name" value="Ypt/Rab-GAP domain of gyp1p"/>
    <property type="match status" value="1"/>
</dbReference>
<dbReference type="Proteomes" id="UP000682733">
    <property type="component" value="Unassembled WGS sequence"/>
</dbReference>
<dbReference type="Proteomes" id="UP000677228">
    <property type="component" value="Unassembled WGS sequence"/>
</dbReference>
<dbReference type="InterPro" id="IPR035969">
    <property type="entry name" value="Rab-GAP_TBC_sf"/>
</dbReference>
<dbReference type="Gene3D" id="1.10.472.80">
    <property type="entry name" value="Ypt/Rab-GAP domain of gyp1p, domain 3"/>
    <property type="match status" value="1"/>
</dbReference>
<organism evidence="4 5">
    <name type="scientific">Didymodactylos carnosus</name>
    <dbReference type="NCBI Taxonomy" id="1234261"/>
    <lineage>
        <taxon>Eukaryota</taxon>
        <taxon>Metazoa</taxon>
        <taxon>Spiralia</taxon>
        <taxon>Gnathifera</taxon>
        <taxon>Rotifera</taxon>
        <taxon>Eurotatoria</taxon>
        <taxon>Bdelloidea</taxon>
        <taxon>Philodinida</taxon>
        <taxon>Philodinidae</taxon>
        <taxon>Didymodactylos</taxon>
    </lineage>
</organism>
<evidence type="ECO:0000256" key="1">
    <source>
        <dbReference type="ARBA" id="ARBA00022468"/>
    </source>
</evidence>
<accession>A0A8S2U2P0</accession>
<proteinExistence type="predicted"/>
<keyword evidence="1" id="KW-0343">GTPase activation</keyword>
<dbReference type="EMBL" id="CAJOBA010059232">
    <property type="protein sequence ID" value="CAF4314228.1"/>
    <property type="molecule type" value="Genomic_DNA"/>
</dbReference>
<reference evidence="4" key="1">
    <citation type="submission" date="2021-02" db="EMBL/GenBank/DDBJ databases">
        <authorList>
            <person name="Nowell W R."/>
        </authorList>
    </citation>
    <scope>NUCLEOTIDE SEQUENCE</scope>
</reference>